<dbReference type="GO" id="GO:0007264">
    <property type="term" value="P:small GTPase-mediated signal transduction"/>
    <property type="evidence" value="ECO:0007669"/>
    <property type="project" value="InterPro"/>
</dbReference>
<dbReference type="SMART" id="SM00175">
    <property type="entry name" value="RAB"/>
    <property type="match status" value="1"/>
</dbReference>
<dbReference type="Gene3D" id="3.40.50.300">
    <property type="entry name" value="P-loop containing nucleotide triphosphate hydrolases"/>
    <property type="match status" value="1"/>
</dbReference>
<dbReference type="SMART" id="SM00173">
    <property type="entry name" value="RAS"/>
    <property type="match status" value="1"/>
</dbReference>
<protein>
    <submittedName>
        <fullName evidence="3">Uncharacterized protein</fullName>
    </submittedName>
</protein>
<dbReference type="NCBIfam" id="TIGR00231">
    <property type="entry name" value="small_GTP"/>
    <property type="match status" value="1"/>
</dbReference>
<dbReference type="PANTHER" id="PTHR24072">
    <property type="entry name" value="RHO FAMILY GTPASE"/>
    <property type="match status" value="1"/>
</dbReference>
<keyword evidence="4" id="KW-1185">Reference proteome</keyword>
<name>A0AAV2AIQ0_9ARAC</name>
<dbReference type="CDD" id="cd00157">
    <property type="entry name" value="Rho"/>
    <property type="match status" value="1"/>
</dbReference>
<dbReference type="PROSITE" id="PS51421">
    <property type="entry name" value="RAS"/>
    <property type="match status" value="1"/>
</dbReference>
<keyword evidence="1" id="KW-0547">Nucleotide-binding</keyword>
<dbReference type="Proteomes" id="UP001497382">
    <property type="component" value="Unassembled WGS sequence"/>
</dbReference>
<dbReference type="GO" id="GO:0022412">
    <property type="term" value="P:cellular process involved in reproduction in multicellular organism"/>
    <property type="evidence" value="ECO:0007669"/>
    <property type="project" value="UniProtKB-ARBA"/>
</dbReference>
<dbReference type="PROSITE" id="PS51420">
    <property type="entry name" value="RHO"/>
    <property type="match status" value="1"/>
</dbReference>
<dbReference type="AlphaFoldDB" id="A0AAV2AIQ0"/>
<gene>
    <name evidence="3" type="ORF">LARSCL_LOCUS12110</name>
</gene>
<dbReference type="GO" id="GO:0035099">
    <property type="term" value="P:hemocyte migration"/>
    <property type="evidence" value="ECO:0007669"/>
    <property type="project" value="UniProtKB-ARBA"/>
</dbReference>
<dbReference type="GO" id="GO:0003924">
    <property type="term" value="F:GTPase activity"/>
    <property type="evidence" value="ECO:0007669"/>
    <property type="project" value="InterPro"/>
</dbReference>
<evidence type="ECO:0000313" key="4">
    <source>
        <dbReference type="Proteomes" id="UP001497382"/>
    </source>
</evidence>
<accession>A0AAV2AIQ0</accession>
<dbReference type="InterPro" id="IPR005225">
    <property type="entry name" value="Small_GTP-bd"/>
</dbReference>
<evidence type="ECO:0000256" key="2">
    <source>
        <dbReference type="ARBA" id="ARBA00023134"/>
    </source>
</evidence>
<comment type="caution">
    <text evidence="3">The sequence shown here is derived from an EMBL/GenBank/DDBJ whole genome shotgun (WGS) entry which is preliminary data.</text>
</comment>
<reference evidence="3 4" key="1">
    <citation type="submission" date="2024-04" db="EMBL/GenBank/DDBJ databases">
        <authorList>
            <person name="Rising A."/>
            <person name="Reimegard J."/>
            <person name="Sonavane S."/>
            <person name="Akerstrom W."/>
            <person name="Nylinder S."/>
            <person name="Hedman E."/>
            <person name="Kallberg Y."/>
        </authorList>
    </citation>
    <scope>NUCLEOTIDE SEQUENCE [LARGE SCALE GENOMIC DNA]</scope>
</reference>
<dbReference type="PRINTS" id="PR00449">
    <property type="entry name" value="RASTRNSFRMNG"/>
</dbReference>
<evidence type="ECO:0000313" key="3">
    <source>
        <dbReference type="EMBL" id="CAL1282498.1"/>
    </source>
</evidence>
<dbReference type="GO" id="GO:0001667">
    <property type="term" value="P:ameboidal-type cell migration"/>
    <property type="evidence" value="ECO:0007669"/>
    <property type="project" value="UniProtKB-ARBA"/>
</dbReference>
<dbReference type="SUPFAM" id="SSF52540">
    <property type="entry name" value="P-loop containing nucleoside triphosphate hydrolases"/>
    <property type="match status" value="1"/>
</dbReference>
<sequence length="285" mass="32236">MLSLNPKMLLSTESVKEFNCKVVGYKGVGKTSLLLSYEMKRFPTEIDLRNVKARCPGLESVAVKGETWTVELFDTPTLPQEYSNLRIVGYTDMQVVLACFSVVLPSSVESLKTQWIPEIARFCPKVPYILVGTQIDLRDDDITVEKLAQNNQKPITIEEGKELAVELKAVKYLECSVLTQLKHIWLCYKKGERTDIIQSIKDNKYEIYESSEDEEVVVGVDLSHLKRGLRERDRSLNRKSVVVSFRQFLSKTPPQVIGDLTFGPLTGANALSIPSALTGKKRERY</sequence>
<dbReference type="PROSITE" id="PS51419">
    <property type="entry name" value="RAB"/>
    <property type="match status" value="1"/>
</dbReference>
<dbReference type="GO" id="GO:0003006">
    <property type="term" value="P:developmental process involved in reproduction"/>
    <property type="evidence" value="ECO:0007669"/>
    <property type="project" value="UniProtKB-ARBA"/>
</dbReference>
<keyword evidence="2" id="KW-0342">GTP-binding</keyword>
<organism evidence="3 4">
    <name type="scientific">Larinioides sclopetarius</name>
    <dbReference type="NCBI Taxonomy" id="280406"/>
    <lineage>
        <taxon>Eukaryota</taxon>
        <taxon>Metazoa</taxon>
        <taxon>Ecdysozoa</taxon>
        <taxon>Arthropoda</taxon>
        <taxon>Chelicerata</taxon>
        <taxon>Arachnida</taxon>
        <taxon>Araneae</taxon>
        <taxon>Araneomorphae</taxon>
        <taxon>Entelegynae</taxon>
        <taxon>Araneoidea</taxon>
        <taxon>Araneidae</taxon>
        <taxon>Larinioides</taxon>
    </lineage>
</organism>
<dbReference type="InterPro" id="IPR001806">
    <property type="entry name" value="Small_GTPase"/>
</dbReference>
<proteinExistence type="predicted"/>
<dbReference type="InterPro" id="IPR027417">
    <property type="entry name" value="P-loop_NTPase"/>
</dbReference>
<dbReference type="GO" id="GO:0035006">
    <property type="term" value="P:melanization defense response"/>
    <property type="evidence" value="ECO:0007669"/>
    <property type="project" value="UniProtKB-ARBA"/>
</dbReference>
<dbReference type="GO" id="GO:0005525">
    <property type="term" value="F:GTP binding"/>
    <property type="evidence" value="ECO:0007669"/>
    <property type="project" value="UniProtKB-KW"/>
</dbReference>
<dbReference type="InterPro" id="IPR003578">
    <property type="entry name" value="Small_GTPase_Rho"/>
</dbReference>
<dbReference type="SMART" id="SM00174">
    <property type="entry name" value="RHO"/>
    <property type="match status" value="1"/>
</dbReference>
<dbReference type="Pfam" id="PF00071">
    <property type="entry name" value="Ras"/>
    <property type="match status" value="1"/>
</dbReference>
<dbReference type="EMBL" id="CAXIEN010000156">
    <property type="protein sequence ID" value="CAL1282498.1"/>
    <property type="molecule type" value="Genomic_DNA"/>
</dbReference>
<evidence type="ECO:0000256" key="1">
    <source>
        <dbReference type="ARBA" id="ARBA00022741"/>
    </source>
</evidence>